<dbReference type="Pfam" id="PF02072">
    <property type="entry name" value="Orexin"/>
    <property type="match status" value="1"/>
</dbReference>
<evidence type="ECO:0000256" key="4">
    <source>
        <dbReference type="ARBA" id="ARBA00022815"/>
    </source>
</evidence>
<organism evidence="20 21">
    <name type="scientific">Callorhinchus milii</name>
    <name type="common">Ghost shark</name>
    <dbReference type="NCBI Taxonomy" id="7868"/>
    <lineage>
        <taxon>Eukaryota</taxon>
        <taxon>Metazoa</taxon>
        <taxon>Chordata</taxon>
        <taxon>Craniata</taxon>
        <taxon>Vertebrata</taxon>
        <taxon>Chondrichthyes</taxon>
        <taxon>Holocephali</taxon>
        <taxon>Chimaeriformes</taxon>
        <taxon>Callorhinchidae</taxon>
        <taxon>Callorhinchus</taxon>
    </lineage>
</organism>
<evidence type="ECO:0000256" key="12">
    <source>
        <dbReference type="ARBA" id="ARBA00034336"/>
    </source>
</evidence>
<keyword evidence="7" id="KW-1015">Disulfide bond</keyword>
<evidence type="ECO:0000256" key="2">
    <source>
        <dbReference type="ARBA" id="ARBA00004541"/>
    </source>
</evidence>
<keyword evidence="4" id="KW-0027">Amidation</keyword>
<reference evidence="20" key="5">
    <citation type="submission" date="2025-09" db="UniProtKB">
        <authorList>
            <consortium name="Ensembl"/>
        </authorList>
    </citation>
    <scope>IDENTIFICATION</scope>
</reference>
<evidence type="ECO:0000256" key="9">
    <source>
        <dbReference type="ARBA" id="ARBA00023320"/>
    </source>
</evidence>
<dbReference type="GO" id="GO:0005184">
    <property type="term" value="F:neuropeptide hormone activity"/>
    <property type="evidence" value="ECO:0007669"/>
    <property type="project" value="TreeGrafter"/>
</dbReference>
<evidence type="ECO:0000256" key="10">
    <source>
        <dbReference type="ARBA" id="ARBA00023329"/>
    </source>
</evidence>
<dbReference type="GO" id="GO:0048471">
    <property type="term" value="C:perinuclear region of cytoplasm"/>
    <property type="evidence" value="ECO:0007669"/>
    <property type="project" value="TreeGrafter"/>
</dbReference>
<feature type="chain" id="PRO_5047318676" description="Hypocretin neuropeptide precursor" evidence="19">
    <location>
        <begin position="28"/>
        <end position="133"/>
    </location>
</feature>
<accession>A0A4W3GGT8</accession>
<evidence type="ECO:0000256" key="16">
    <source>
        <dbReference type="ARBA" id="ARBA00034371"/>
    </source>
</evidence>
<evidence type="ECO:0000256" key="1">
    <source>
        <dbReference type="ARBA" id="ARBA00004427"/>
    </source>
</evidence>
<dbReference type="GO" id="GO:0046928">
    <property type="term" value="P:regulation of neurotransmitter secretion"/>
    <property type="evidence" value="ECO:0007669"/>
    <property type="project" value="TreeGrafter"/>
</dbReference>
<evidence type="ECO:0000313" key="20">
    <source>
        <dbReference type="Ensembl" id="ENSCMIP00000002631.1"/>
    </source>
</evidence>
<name>A0A4W3GGT8_CALMI</name>
<feature type="signal peptide" evidence="19">
    <location>
        <begin position="1"/>
        <end position="27"/>
    </location>
</feature>
<evidence type="ECO:0000256" key="11">
    <source>
        <dbReference type="ARBA" id="ARBA00034103"/>
    </source>
</evidence>
<dbReference type="PANTHER" id="PTHR15173:SF2">
    <property type="entry name" value="HYPOCRETIN NEUROPEPTIDE PRECURSOR"/>
    <property type="match status" value="1"/>
</dbReference>
<reference evidence="20" key="4">
    <citation type="submission" date="2025-08" db="UniProtKB">
        <authorList>
            <consortium name="Ensembl"/>
        </authorList>
    </citation>
    <scope>IDENTIFICATION</scope>
</reference>
<keyword evidence="19" id="KW-0732">Signal</keyword>
<keyword evidence="5" id="KW-0256">Endoplasmic reticulum</keyword>
<evidence type="ECO:0000256" key="8">
    <source>
        <dbReference type="ARBA" id="ARBA00023283"/>
    </source>
</evidence>
<evidence type="ECO:0000256" key="3">
    <source>
        <dbReference type="ARBA" id="ARBA00009198"/>
    </source>
</evidence>
<dbReference type="GO" id="GO:0031410">
    <property type="term" value="C:cytoplasmic vesicle"/>
    <property type="evidence" value="ECO:0007669"/>
    <property type="project" value="UniProtKB-SubCell"/>
</dbReference>
<dbReference type="STRING" id="7868.ENSCMIP00000002631"/>
<evidence type="ECO:0000256" key="18">
    <source>
        <dbReference type="ARBA" id="ARBA00046224"/>
    </source>
</evidence>
<keyword evidence="9" id="KW-0527">Neuropeptide</keyword>
<dbReference type="PRINTS" id="PR01091">
    <property type="entry name" value="OREXINPP"/>
</dbReference>
<evidence type="ECO:0000256" key="13">
    <source>
        <dbReference type="ARBA" id="ARBA00034351"/>
    </source>
</evidence>
<dbReference type="GO" id="GO:0007218">
    <property type="term" value="P:neuropeptide signaling pathway"/>
    <property type="evidence" value="ECO:0007669"/>
    <property type="project" value="UniProtKB-KW"/>
</dbReference>
<evidence type="ECO:0000256" key="19">
    <source>
        <dbReference type="SAM" id="SignalP"/>
    </source>
</evidence>
<keyword evidence="8" id="KW-0873">Pyrrolidone carboxylic acid</keyword>
<comment type="similarity">
    <text evidence="3">Belongs to the orexin family.</text>
</comment>
<reference evidence="21" key="2">
    <citation type="journal article" date="2007" name="PLoS Biol.">
        <title>Survey sequencing and comparative analysis of the elephant shark (Callorhinchus milii) genome.</title>
        <authorList>
            <person name="Venkatesh B."/>
            <person name="Kirkness E.F."/>
            <person name="Loh Y.H."/>
            <person name="Halpern A.L."/>
            <person name="Lee A.P."/>
            <person name="Johnson J."/>
            <person name="Dandona N."/>
            <person name="Viswanathan L.D."/>
            <person name="Tay A."/>
            <person name="Venter J.C."/>
            <person name="Strausberg R.L."/>
            <person name="Brenner S."/>
        </authorList>
    </citation>
    <scope>NUCLEOTIDE SEQUENCE [LARGE SCALE GENOMIC DNA]</scope>
</reference>
<reference evidence="21" key="1">
    <citation type="journal article" date="2006" name="Science">
        <title>Ancient noncoding elements conserved in the human genome.</title>
        <authorList>
            <person name="Venkatesh B."/>
            <person name="Kirkness E.F."/>
            <person name="Loh Y.H."/>
            <person name="Halpern A.L."/>
            <person name="Lee A.P."/>
            <person name="Johnson J."/>
            <person name="Dandona N."/>
            <person name="Viswanathan L.D."/>
            <person name="Tay A."/>
            <person name="Venter J.C."/>
            <person name="Strausberg R.L."/>
            <person name="Brenner S."/>
        </authorList>
    </citation>
    <scope>NUCLEOTIDE SEQUENCE [LARGE SCALE GENOMIC DNA]</scope>
</reference>
<keyword evidence="10" id="KW-0968">Cytoplasmic vesicle</keyword>
<dbReference type="InParanoid" id="A0A4W3GGT8"/>
<dbReference type="GO" id="GO:0031772">
    <property type="term" value="F:type 2 orexin receptor binding"/>
    <property type="evidence" value="ECO:0007669"/>
    <property type="project" value="TreeGrafter"/>
</dbReference>
<evidence type="ECO:0000256" key="5">
    <source>
        <dbReference type="ARBA" id="ARBA00022824"/>
    </source>
</evidence>
<evidence type="ECO:0000256" key="6">
    <source>
        <dbReference type="ARBA" id="ARBA00023018"/>
    </source>
</evidence>
<dbReference type="GO" id="GO:0045202">
    <property type="term" value="C:synapse"/>
    <property type="evidence" value="ECO:0007669"/>
    <property type="project" value="UniProtKB-SubCell"/>
</dbReference>
<evidence type="ECO:0000313" key="21">
    <source>
        <dbReference type="Proteomes" id="UP000314986"/>
    </source>
</evidence>
<sequence length="133" mass="13952">MCLSSPQRSALALALLLLCSLVSVSSPVPDCCRRKTCPCHLLTRLRGTGNHAAGILTLGKRRAGSVLDFRSQLYRLLRGSGNHAAGILTMGKREGRGVGVGVAGVAAGGVWGWERAMFPAAKDRPASARGNTR</sequence>
<keyword evidence="21" id="KW-1185">Reference proteome</keyword>
<dbReference type="GO" id="GO:0031771">
    <property type="term" value="F:type 1 orexin receptor binding"/>
    <property type="evidence" value="ECO:0007669"/>
    <property type="project" value="TreeGrafter"/>
</dbReference>
<dbReference type="PANTHER" id="PTHR15173">
    <property type="entry name" value="OREXIN"/>
    <property type="match status" value="1"/>
</dbReference>
<comment type="subcellular location">
    <subcellularLocation>
        <location evidence="2">Cytoplasmic vesicle</location>
    </subcellularLocation>
    <subcellularLocation>
        <location evidence="1">Rough endoplasmic reticulum</location>
    </subcellularLocation>
    <subcellularLocation>
        <location evidence="11">Synapse</location>
    </subcellularLocation>
</comment>
<evidence type="ECO:0000256" key="14">
    <source>
        <dbReference type="ARBA" id="ARBA00034354"/>
    </source>
</evidence>
<protein>
    <recommendedName>
        <fullName evidence="12">Hypocretin neuropeptide precursor</fullName>
    </recommendedName>
    <alternativeName>
        <fullName evidence="16">Hypocretin</fullName>
    </alternativeName>
    <alternativeName>
        <fullName evidence="13">Orexin precursor</fullName>
    </alternativeName>
    <alternativeName>
        <fullName evidence="15">Prepro-orexin</fullName>
    </alternativeName>
    <alternativeName>
        <fullName evidence="14">Preprohypocretin</fullName>
    </alternativeName>
</protein>
<evidence type="ECO:0000256" key="17">
    <source>
        <dbReference type="ARBA" id="ARBA00045659"/>
    </source>
</evidence>
<dbReference type="GO" id="GO:0030431">
    <property type="term" value="P:sleep"/>
    <property type="evidence" value="ECO:0007669"/>
    <property type="project" value="TreeGrafter"/>
</dbReference>
<dbReference type="OMA" id="PLEPCIN"/>
<evidence type="ECO:0000256" key="15">
    <source>
        <dbReference type="ARBA" id="ARBA00034367"/>
    </source>
</evidence>
<dbReference type="GO" id="GO:0005791">
    <property type="term" value="C:rough endoplasmic reticulum"/>
    <property type="evidence" value="ECO:0007669"/>
    <property type="project" value="UniProtKB-SubCell"/>
</dbReference>
<dbReference type="GO" id="GO:0042594">
    <property type="term" value="P:response to starvation"/>
    <property type="evidence" value="ECO:0007669"/>
    <property type="project" value="TreeGrafter"/>
</dbReference>
<dbReference type="GO" id="GO:0051971">
    <property type="term" value="P:positive regulation of transmission of nerve impulse"/>
    <property type="evidence" value="ECO:0007669"/>
    <property type="project" value="TreeGrafter"/>
</dbReference>
<dbReference type="GeneTree" id="ENSGT00390000014272"/>
<dbReference type="AlphaFoldDB" id="A0A4W3GGT8"/>
<comment type="function">
    <text evidence="17">Binds to orexin receptors HCRTR1/OX1R and HCRTR2/OX2R with a high affinity. Stimulates food intake. Modulates pituitary luteinizing hormone secretion in an ovarian steroid-dependent manner.</text>
</comment>
<dbReference type="GO" id="GO:0042755">
    <property type="term" value="P:eating behavior"/>
    <property type="evidence" value="ECO:0007669"/>
    <property type="project" value="TreeGrafter"/>
</dbReference>
<dbReference type="Ensembl" id="ENSCMIT00000002723.1">
    <property type="protein sequence ID" value="ENSCMIP00000002631.1"/>
    <property type="gene ID" value="ENSCMIG00000001567.1"/>
</dbReference>
<comment type="function">
    <text evidence="18">Binds to orexin receptor HCRTR2/OX2R only. Stimulates food intake. Modulates pituitary luteinizing hormone secretion in an ovarian steroid-dependent manner.</text>
</comment>
<dbReference type="GO" id="GO:0001659">
    <property type="term" value="P:temperature homeostasis"/>
    <property type="evidence" value="ECO:0007669"/>
    <property type="project" value="TreeGrafter"/>
</dbReference>
<keyword evidence="6" id="KW-0770">Synapse</keyword>
<dbReference type="Proteomes" id="UP000314986">
    <property type="component" value="Unassembled WGS sequence"/>
</dbReference>
<evidence type="ECO:0000256" key="7">
    <source>
        <dbReference type="ARBA" id="ARBA00023157"/>
    </source>
</evidence>
<reference evidence="21" key="3">
    <citation type="journal article" date="2014" name="Nature">
        <title>Elephant shark genome provides unique insights into gnathostome evolution.</title>
        <authorList>
            <consortium name="International Elephant Shark Genome Sequencing Consortium"/>
            <person name="Venkatesh B."/>
            <person name="Lee A.P."/>
            <person name="Ravi V."/>
            <person name="Maurya A.K."/>
            <person name="Lian M.M."/>
            <person name="Swann J.B."/>
            <person name="Ohta Y."/>
            <person name="Flajnik M.F."/>
            <person name="Sutoh Y."/>
            <person name="Kasahara M."/>
            <person name="Hoon S."/>
            <person name="Gangu V."/>
            <person name="Roy S.W."/>
            <person name="Irimia M."/>
            <person name="Korzh V."/>
            <person name="Kondrychyn I."/>
            <person name="Lim Z.W."/>
            <person name="Tay B.H."/>
            <person name="Tohari S."/>
            <person name="Kong K.W."/>
            <person name="Ho S."/>
            <person name="Lorente-Galdos B."/>
            <person name="Quilez J."/>
            <person name="Marques-Bonet T."/>
            <person name="Raney B.J."/>
            <person name="Ingham P.W."/>
            <person name="Tay A."/>
            <person name="Hillier L.W."/>
            <person name="Minx P."/>
            <person name="Boehm T."/>
            <person name="Wilson R.K."/>
            <person name="Brenner S."/>
            <person name="Warren W.C."/>
        </authorList>
    </citation>
    <scope>NUCLEOTIDE SEQUENCE [LARGE SCALE GENOMIC DNA]</scope>
</reference>
<proteinExistence type="inferred from homology"/>
<dbReference type="InterPro" id="IPR001704">
    <property type="entry name" value="Orexin"/>
</dbReference>